<dbReference type="CDD" id="cd04263">
    <property type="entry name" value="DUF619-NAGK-FABP"/>
    <property type="match status" value="1"/>
</dbReference>
<feature type="region of interest" description="Disordered" evidence="19">
    <location>
        <begin position="121"/>
        <end position="148"/>
    </location>
</feature>
<proteinExistence type="inferred from homology"/>
<comment type="caution">
    <text evidence="21">The sequence shown here is derived from an EMBL/GenBank/DDBJ whole genome shotgun (WGS) entry which is preliminary data.</text>
</comment>
<dbReference type="InterPro" id="IPR000534">
    <property type="entry name" value="Semialdehyde_DH_NAD-bd"/>
</dbReference>
<dbReference type="InterPro" id="IPR000706">
    <property type="entry name" value="AGPR_type-1"/>
</dbReference>
<dbReference type="EMBL" id="JABXXO010000015">
    <property type="protein sequence ID" value="KAF7760414.1"/>
    <property type="molecule type" value="Genomic_DNA"/>
</dbReference>
<dbReference type="PANTHER" id="PTHR23342">
    <property type="entry name" value="N-ACETYLGLUTAMATE SYNTHASE"/>
    <property type="match status" value="1"/>
</dbReference>
<dbReference type="SMART" id="SM00859">
    <property type="entry name" value="Semialdhyde_dh"/>
    <property type="match status" value="1"/>
</dbReference>
<keyword evidence="17" id="KW-0511">Multifunctional enzyme</keyword>
<sequence>MESSGLVLCFAVYSIKCRVQPHRREHKRQKHDPRVSRSFPVQLARKSIQPTSLSLIFLSFLLSRKSPPIFFFLLFSLSGRSGYGYDDDVTTGGVGRGGGSPVLIAADNSSCGKDWLLSPSDGAPPSACSPPLTPSPLPSPVSSTDGNSNKRVILSKLRKRVIDSRNKFSLHRAWWHRRKNKNHILREQIAASCSRRLQKINQRIRLINKKHQILRYDRIAEKYLHWEHHLREQMMIRCWGTKKNVELDRERRADMVRLDKLRKKRDGLLSVLNSLLSSVEKVCERGINAIVCPFACLAQMLPLQVSRFTALGARRCVVVAGQRRAAVQAVRSTTQTRNVQSVAQTDRDTIMRLLYSIGTKREVERHLRIFSSSSHPSQPAKFAVIKIGGAVLDDLDELALSLSFLYRVGLYPVVLHGAGPQLNVILEREGVVPDYIDGIRVTDAKTLSIARRVFLEENLKLVAALEALGTRARPITSGVFTADYLDKSKYGLVGKITKVDKRPLEASIRAGALPILTSLAESLDGQIMNVNADIAAGELAKELEPTKIVFLNDKGGMFHGVTGEKLDVINLDEEYEELMKQPWVKYGTKLKLREFKEMLDHLPRSSSIAVISASSLQKELFTDSGAGTLIRRGYRLFKYSSIERVGADRFRQVVHDRDPEVLSGHQSVTEVLNNLKKTPYTLYGDDPMDVVAVVSHPEGEVPVMTKLLSSRAGILNNVVDNVFNAIKKDHRKLFWTAPADDENRAWHFERADGSFTRAGKSLFWYGVQDVKEVEKIVEEFDKKGRIERNYLPVGPAAPPHKNVAAAASGTRAYSTIARRLVGTQGKRGYATMAPEPVVQHTTQPKKVALIGARGYTGQALTTLLNAHPYLELSHVSSRQLVGRKLEGYDKSEITYSNLSMEDVERMEKDGEVDAWVMALPNGVVKPYVDAIDRGKKEGEKEGRKGSVVIDIGADYRFEEGWTYGLPELYGRSQIRTAKRISNPGCYATNAQMLLAPLVNLLNPASIPTVFGLSGYSGAGTVATTDSDGKPISLPKITPEALGGAVKPYALTDHIHEREAGFHLTDLISASASGTTNTAGKKVKVAFVPSVASWFSGIISTASVPLNRRVTAKEVVELFEEKYAKEKLVRVKKEVPVLGDVEGRHGVVLGGFQVHSEGERVVVVGGLDNLLKGAATQCLQNLNLSLGYEEYTGIPVDIE</sequence>
<dbReference type="NCBIfam" id="TIGR01850">
    <property type="entry name" value="argC"/>
    <property type="match status" value="1"/>
</dbReference>
<evidence type="ECO:0000256" key="4">
    <source>
        <dbReference type="ARBA" id="ARBA00006830"/>
    </source>
</evidence>
<dbReference type="NCBIfam" id="TIGR00761">
    <property type="entry name" value="argB"/>
    <property type="match status" value="1"/>
</dbReference>
<dbReference type="FunFam" id="3.40.1160.10:FF:000046">
    <property type="entry name" value="N-acetylglutamate kinase / N-acetylglutamate synthase"/>
    <property type="match status" value="1"/>
</dbReference>
<evidence type="ECO:0000256" key="14">
    <source>
        <dbReference type="ARBA" id="ARBA00022946"/>
    </source>
</evidence>
<keyword evidence="11" id="KW-0418">Kinase</keyword>
<gene>
    <name evidence="21" type="ORF">Agabi119p4_11090</name>
</gene>
<keyword evidence="14" id="KW-0809">Transit peptide</keyword>
<keyword evidence="13" id="KW-0521">NADP</keyword>
<dbReference type="Pfam" id="PF04768">
    <property type="entry name" value="NAT"/>
    <property type="match status" value="1"/>
</dbReference>
<evidence type="ECO:0000256" key="1">
    <source>
        <dbReference type="ARBA" id="ARBA00004173"/>
    </source>
</evidence>
<dbReference type="Proteomes" id="UP000629468">
    <property type="component" value="Unassembled WGS sequence"/>
</dbReference>
<name>A0A8H7C2H2_AGABI</name>
<comment type="pathway">
    <text evidence="3">Amino-acid biosynthesis; L-arginine biosynthesis; N(2)-acetyl-L-ornithine from L-glutamate: step 3/4.</text>
</comment>
<dbReference type="GO" id="GO:0003991">
    <property type="term" value="F:acetylglutamate kinase activity"/>
    <property type="evidence" value="ECO:0007669"/>
    <property type="project" value="UniProtKB-EC"/>
</dbReference>
<evidence type="ECO:0000256" key="3">
    <source>
        <dbReference type="ARBA" id="ARBA00004862"/>
    </source>
</evidence>
<dbReference type="InterPro" id="IPR036291">
    <property type="entry name" value="NAD(P)-bd_dom_sf"/>
</dbReference>
<dbReference type="PROSITE" id="PS51731">
    <property type="entry name" value="GNAT_NAGS"/>
    <property type="match status" value="1"/>
</dbReference>
<comment type="pathway">
    <text evidence="2">Amino-acid biosynthesis; L-arginine biosynthesis; N(2)-acetyl-L-ornithine from L-glutamate: step 2/4.</text>
</comment>
<dbReference type="SUPFAM" id="SSF53633">
    <property type="entry name" value="Carbamate kinase-like"/>
    <property type="match status" value="1"/>
</dbReference>
<dbReference type="AlphaFoldDB" id="A0A8H7C2H2"/>
<feature type="compositionally biased region" description="Pro residues" evidence="19">
    <location>
        <begin position="127"/>
        <end position="139"/>
    </location>
</feature>
<comment type="similarity">
    <text evidence="5">In the C-terminal section; belongs to the NAGSA dehydrogenase family.</text>
</comment>
<dbReference type="Gene3D" id="3.40.50.720">
    <property type="entry name" value="NAD(P)-binding Rossmann-like Domain"/>
    <property type="match status" value="1"/>
</dbReference>
<keyword evidence="16" id="KW-0496">Mitochondrion</keyword>
<evidence type="ECO:0000256" key="13">
    <source>
        <dbReference type="ARBA" id="ARBA00022857"/>
    </source>
</evidence>
<evidence type="ECO:0000256" key="7">
    <source>
        <dbReference type="ARBA" id="ARBA00022571"/>
    </source>
</evidence>
<evidence type="ECO:0000256" key="17">
    <source>
        <dbReference type="ARBA" id="ARBA00023268"/>
    </source>
</evidence>
<keyword evidence="9" id="KW-0808">Transferase</keyword>
<comment type="catalytic activity">
    <reaction evidence="18">
        <text>N-acetyl-L-glutamate + ATP = N-acetyl-L-glutamyl 5-phosphate + ADP</text>
        <dbReference type="Rhea" id="RHEA:14629"/>
        <dbReference type="ChEBI" id="CHEBI:30616"/>
        <dbReference type="ChEBI" id="CHEBI:44337"/>
        <dbReference type="ChEBI" id="CHEBI:57936"/>
        <dbReference type="ChEBI" id="CHEBI:456216"/>
        <dbReference type="EC" id="2.7.2.8"/>
    </reaction>
</comment>
<dbReference type="Pfam" id="PF01118">
    <property type="entry name" value="Semialdhyde_dh"/>
    <property type="match status" value="1"/>
</dbReference>
<evidence type="ECO:0000256" key="9">
    <source>
        <dbReference type="ARBA" id="ARBA00022679"/>
    </source>
</evidence>
<dbReference type="InterPro" id="IPR041734">
    <property type="entry name" value="NAGK-fArgBP"/>
</dbReference>
<dbReference type="Gene3D" id="3.40.1160.10">
    <property type="entry name" value="Acetylglutamate kinase-like"/>
    <property type="match status" value="1"/>
</dbReference>
<evidence type="ECO:0000256" key="2">
    <source>
        <dbReference type="ARBA" id="ARBA00004828"/>
    </source>
</evidence>
<evidence type="ECO:0000313" key="21">
    <source>
        <dbReference type="EMBL" id="KAF7760414.1"/>
    </source>
</evidence>
<evidence type="ECO:0000256" key="11">
    <source>
        <dbReference type="ARBA" id="ARBA00022777"/>
    </source>
</evidence>
<dbReference type="InterPro" id="IPR004662">
    <property type="entry name" value="AcgluKinase_fam"/>
</dbReference>
<evidence type="ECO:0000256" key="19">
    <source>
        <dbReference type="SAM" id="MobiDB-lite"/>
    </source>
</evidence>
<keyword evidence="15" id="KW-0560">Oxidoreductase</keyword>
<dbReference type="GO" id="GO:0006526">
    <property type="term" value="P:L-arginine biosynthetic process"/>
    <property type="evidence" value="ECO:0007669"/>
    <property type="project" value="UniProtKB-UniPathway"/>
</dbReference>
<dbReference type="InterPro" id="IPR058924">
    <property type="entry name" value="AGPR_dimerisation_dom"/>
</dbReference>
<dbReference type="CDD" id="cd04252">
    <property type="entry name" value="AAK_NAGK-fArgBP"/>
    <property type="match status" value="1"/>
</dbReference>
<evidence type="ECO:0000256" key="18">
    <source>
        <dbReference type="ARBA" id="ARBA00048141"/>
    </source>
</evidence>
<keyword evidence="12" id="KW-0067">ATP-binding</keyword>
<comment type="similarity">
    <text evidence="4">In the N-terminal section; belongs to the acetylglutamate kinase family.</text>
</comment>
<evidence type="ECO:0000256" key="12">
    <source>
        <dbReference type="ARBA" id="ARBA00022840"/>
    </source>
</evidence>
<dbReference type="Pfam" id="PF00696">
    <property type="entry name" value="AA_kinase"/>
    <property type="match status" value="1"/>
</dbReference>
<keyword evidence="10" id="KW-0547">Nucleotide-binding</keyword>
<organism evidence="21 22">
    <name type="scientific">Agaricus bisporus var. burnettii</name>
    <dbReference type="NCBI Taxonomy" id="192524"/>
    <lineage>
        <taxon>Eukaryota</taxon>
        <taxon>Fungi</taxon>
        <taxon>Dikarya</taxon>
        <taxon>Basidiomycota</taxon>
        <taxon>Agaricomycotina</taxon>
        <taxon>Agaricomycetes</taxon>
        <taxon>Agaricomycetidae</taxon>
        <taxon>Agaricales</taxon>
        <taxon>Agaricineae</taxon>
        <taxon>Agaricaceae</taxon>
        <taxon>Agaricus</taxon>
    </lineage>
</organism>
<dbReference type="Pfam" id="PF22698">
    <property type="entry name" value="Semialdhyde_dhC_1"/>
    <property type="match status" value="1"/>
</dbReference>
<dbReference type="InterPro" id="IPR006855">
    <property type="entry name" value="Vertebrate-like_GNAT_dom"/>
</dbReference>
<accession>A0A8H7C2H2</accession>
<evidence type="ECO:0000256" key="15">
    <source>
        <dbReference type="ARBA" id="ARBA00023002"/>
    </source>
</evidence>
<reference evidence="21 22" key="1">
    <citation type="journal article" name="Sci. Rep.">
        <title>Telomere-to-telomere assembled and centromere annotated genomes of the two main subspecies of the button mushroom Agaricus bisporus reveal especially polymorphic chromosome ends.</title>
        <authorList>
            <person name="Sonnenberg A.S.M."/>
            <person name="Sedaghat-Telgerd N."/>
            <person name="Lavrijssen B."/>
            <person name="Ohm R.A."/>
            <person name="Hendrickx P.M."/>
            <person name="Scholtmeijer K."/>
            <person name="Baars J.J.P."/>
            <person name="van Peer A."/>
        </authorList>
    </citation>
    <scope>NUCLEOTIDE SEQUENCE [LARGE SCALE GENOMIC DNA]</scope>
    <source>
        <strain evidence="21 22">H119_p4</strain>
    </source>
</reference>
<dbReference type="Gene3D" id="3.40.630.30">
    <property type="match status" value="1"/>
</dbReference>
<dbReference type="InterPro" id="IPR001048">
    <property type="entry name" value="Asp/Glu/Uridylate_kinase"/>
</dbReference>
<dbReference type="GO" id="GO:0051287">
    <property type="term" value="F:NAD binding"/>
    <property type="evidence" value="ECO:0007669"/>
    <property type="project" value="InterPro"/>
</dbReference>
<dbReference type="UniPathway" id="UPA00068">
    <property type="reaction ID" value="UER00107"/>
</dbReference>
<comment type="subcellular location">
    <subcellularLocation>
        <location evidence="1">Mitochondrion</location>
    </subcellularLocation>
</comment>
<evidence type="ECO:0000256" key="8">
    <source>
        <dbReference type="ARBA" id="ARBA00022605"/>
    </source>
</evidence>
<keyword evidence="8" id="KW-0028">Amino-acid biosynthesis</keyword>
<feature type="domain" description="N-acetyltransferase" evidence="20">
    <location>
        <begin position="634"/>
        <end position="788"/>
    </location>
</feature>
<dbReference type="FunFam" id="3.40.630.30:FF:000029">
    <property type="entry name" value="Bifunctional acetylglutamate kinase/N-acetyl-gamma-glutamyl-phosphate reductase"/>
    <property type="match status" value="1"/>
</dbReference>
<evidence type="ECO:0000256" key="10">
    <source>
        <dbReference type="ARBA" id="ARBA00022741"/>
    </source>
</evidence>
<evidence type="ECO:0000256" key="5">
    <source>
        <dbReference type="ARBA" id="ARBA00007239"/>
    </source>
</evidence>
<dbReference type="PANTHER" id="PTHR23342:SF0">
    <property type="entry name" value="N-ACETYLGLUTAMATE SYNTHASE, MITOCHONDRIAL"/>
    <property type="match status" value="1"/>
</dbReference>
<dbReference type="SUPFAM" id="SSF51735">
    <property type="entry name" value="NAD(P)-binding Rossmann-fold domains"/>
    <property type="match status" value="1"/>
</dbReference>
<dbReference type="GO" id="GO:0005524">
    <property type="term" value="F:ATP binding"/>
    <property type="evidence" value="ECO:0007669"/>
    <property type="project" value="UniProtKB-KW"/>
</dbReference>
<dbReference type="Gene3D" id="3.30.360.10">
    <property type="entry name" value="Dihydrodipicolinate Reductase, domain 2"/>
    <property type="match status" value="1"/>
</dbReference>
<dbReference type="EC" id="2.7.2.8" evidence="6"/>
<dbReference type="CDD" id="cd23936">
    <property type="entry name" value="AGPR_C_ARG5_6_like"/>
    <property type="match status" value="1"/>
</dbReference>
<protein>
    <recommendedName>
        <fullName evidence="6">acetylglutamate kinase</fullName>
        <ecNumber evidence="6">2.7.2.8</ecNumber>
    </recommendedName>
</protein>
<evidence type="ECO:0000259" key="20">
    <source>
        <dbReference type="PROSITE" id="PS51731"/>
    </source>
</evidence>
<evidence type="ECO:0000256" key="16">
    <source>
        <dbReference type="ARBA" id="ARBA00023128"/>
    </source>
</evidence>
<dbReference type="GO" id="GO:0005759">
    <property type="term" value="C:mitochondrial matrix"/>
    <property type="evidence" value="ECO:0007669"/>
    <property type="project" value="TreeGrafter"/>
</dbReference>
<evidence type="ECO:0000256" key="6">
    <source>
        <dbReference type="ARBA" id="ARBA00013065"/>
    </source>
</evidence>
<dbReference type="GO" id="GO:0003942">
    <property type="term" value="F:N-acetyl-gamma-glutamyl-phosphate reductase activity"/>
    <property type="evidence" value="ECO:0007669"/>
    <property type="project" value="InterPro"/>
</dbReference>
<keyword evidence="7" id="KW-0055">Arginine biosynthesis</keyword>
<dbReference type="CDD" id="cd24149">
    <property type="entry name" value="AGPR_N_ARG5_6_like"/>
    <property type="match status" value="1"/>
</dbReference>
<dbReference type="GO" id="GO:0070401">
    <property type="term" value="F:NADP+ binding"/>
    <property type="evidence" value="ECO:0007669"/>
    <property type="project" value="InterPro"/>
</dbReference>
<dbReference type="InterPro" id="IPR036393">
    <property type="entry name" value="AceGlu_kinase-like_sf"/>
</dbReference>
<dbReference type="HAMAP" id="MF_00150">
    <property type="entry name" value="ArgC_type1"/>
    <property type="match status" value="1"/>
</dbReference>
<evidence type="ECO:0000313" key="22">
    <source>
        <dbReference type="Proteomes" id="UP000629468"/>
    </source>
</evidence>
<dbReference type="SUPFAM" id="SSF55347">
    <property type="entry name" value="Glyceraldehyde-3-phosphate dehydrogenase-like, C-terminal domain"/>
    <property type="match status" value="1"/>
</dbReference>